<protein>
    <submittedName>
        <fullName evidence="8">Ferric uptake regulator, Fur family</fullName>
    </submittedName>
</protein>
<evidence type="ECO:0000256" key="2">
    <source>
        <dbReference type="ARBA" id="ARBA00022491"/>
    </source>
</evidence>
<dbReference type="GO" id="GO:0008270">
    <property type="term" value="F:zinc ion binding"/>
    <property type="evidence" value="ECO:0007669"/>
    <property type="project" value="TreeGrafter"/>
</dbReference>
<dbReference type="GO" id="GO:0003700">
    <property type="term" value="F:DNA-binding transcription factor activity"/>
    <property type="evidence" value="ECO:0007669"/>
    <property type="project" value="InterPro"/>
</dbReference>
<keyword evidence="2" id="KW-0678">Repressor</keyword>
<keyword evidence="5" id="KW-0238">DNA-binding</keyword>
<dbReference type="OrthoDB" id="8659436at2"/>
<dbReference type="Gene3D" id="3.30.1490.190">
    <property type="match status" value="1"/>
</dbReference>
<dbReference type="PANTHER" id="PTHR33202">
    <property type="entry name" value="ZINC UPTAKE REGULATION PROTEIN"/>
    <property type="match status" value="1"/>
</dbReference>
<reference evidence="9" key="1">
    <citation type="journal article" date="2016" name="Genome Announc.">
        <title>Complete genome sequence of Alkaliphilus metalliredigens strain QYMF, an alkaliphilic and metal-reducing bacterium isolated from borax-contaminated leachate ponds.</title>
        <authorList>
            <person name="Hwang C."/>
            <person name="Copeland A."/>
            <person name="Lucas S."/>
            <person name="Lapidus A."/>
            <person name="Barry K."/>
            <person name="Detter J.C."/>
            <person name="Glavina Del Rio T."/>
            <person name="Hammon N."/>
            <person name="Israni S."/>
            <person name="Dalin E."/>
            <person name="Tice H."/>
            <person name="Pitluck S."/>
            <person name="Chertkov O."/>
            <person name="Brettin T."/>
            <person name="Bruce D."/>
            <person name="Han C."/>
            <person name="Schmutz J."/>
            <person name="Larimer F."/>
            <person name="Land M.L."/>
            <person name="Hauser L."/>
            <person name="Kyrpides N."/>
            <person name="Mikhailova N."/>
            <person name="Ye Q."/>
            <person name="Zhou J."/>
            <person name="Richardson P."/>
            <person name="Fields M.W."/>
        </authorList>
    </citation>
    <scope>NUCLEOTIDE SEQUENCE [LARGE SCALE GENOMIC DNA]</scope>
    <source>
        <strain evidence="9">QYMF</strain>
    </source>
</reference>
<dbReference type="GO" id="GO:0045892">
    <property type="term" value="P:negative regulation of DNA-templated transcription"/>
    <property type="evidence" value="ECO:0007669"/>
    <property type="project" value="TreeGrafter"/>
</dbReference>
<dbReference type="STRING" id="293826.Amet_3613"/>
<gene>
    <name evidence="8" type="ordered locus">Amet_3613</name>
</gene>
<keyword evidence="9" id="KW-1185">Reference proteome</keyword>
<dbReference type="PANTHER" id="PTHR33202:SF8">
    <property type="entry name" value="PEROXIDE-RESPONSIVE REPRESSOR PERR"/>
    <property type="match status" value="1"/>
</dbReference>
<dbReference type="RefSeq" id="WP_012064695.1">
    <property type="nucleotide sequence ID" value="NC_009633.1"/>
</dbReference>
<comment type="cofactor">
    <cofactor evidence="7">
        <name>Zn(2+)</name>
        <dbReference type="ChEBI" id="CHEBI:29105"/>
    </cofactor>
    <text evidence="7">Binds 1 zinc ion per subunit.</text>
</comment>
<feature type="binding site" evidence="7">
    <location>
        <position position="94"/>
    </location>
    <ligand>
        <name>Zn(2+)</name>
        <dbReference type="ChEBI" id="CHEBI:29105"/>
    </ligand>
</feature>
<evidence type="ECO:0000256" key="3">
    <source>
        <dbReference type="ARBA" id="ARBA00022833"/>
    </source>
</evidence>
<proteinExistence type="inferred from homology"/>
<dbReference type="InterPro" id="IPR043135">
    <property type="entry name" value="Fur_C"/>
</dbReference>
<keyword evidence="7" id="KW-0479">Metal-binding</keyword>
<evidence type="ECO:0000256" key="1">
    <source>
        <dbReference type="ARBA" id="ARBA00007957"/>
    </source>
</evidence>
<dbReference type="CDD" id="cd07153">
    <property type="entry name" value="Fur_like"/>
    <property type="match status" value="1"/>
</dbReference>
<dbReference type="HOGENOM" id="CLU_096072_4_2_9"/>
<dbReference type="InterPro" id="IPR036388">
    <property type="entry name" value="WH-like_DNA-bd_sf"/>
</dbReference>
<evidence type="ECO:0000313" key="9">
    <source>
        <dbReference type="Proteomes" id="UP000001572"/>
    </source>
</evidence>
<dbReference type="Proteomes" id="UP000001572">
    <property type="component" value="Chromosome"/>
</dbReference>
<dbReference type="GO" id="GO:0000976">
    <property type="term" value="F:transcription cis-regulatory region binding"/>
    <property type="evidence" value="ECO:0007669"/>
    <property type="project" value="TreeGrafter"/>
</dbReference>
<dbReference type="AlphaFoldDB" id="A6TU67"/>
<keyword evidence="4" id="KW-0805">Transcription regulation</keyword>
<evidence type="ECO:0000256" key="4">
    <source>
        <dbReference type="ARBA" id="ARBA00023015"/>
    </source>
</evidence>
<dbReference type="InterPro" id="IPR036390">
    <property type="entry name" value="WH_DNA-bd_sf"/>
</dbReference>
<dbReference type="SUPFAM" id="SSF46785">
    <property type="entry name" value="Winged helix' DNA-binding domain"/>
    <property type="match status" value="1"/>
</dbReference>
<keyword evidence="3 7" id="KW-0862">Zinc</keyword>
<organism evidence="8 9">
    <name type="scientific">Alkaliphilus metalliredigens (strain QYMF)</name>
    <dbReference type="NCBI Taxonomy" id="293826"/>
    <lineage>
        <taxon>Bacteria</taxon>
        <taxon>Bacillati</taxon>
        <taxon>Bacillota</taxon>
        <taxon>Clostridia</taxon>
        <taxon>Peptostreptococcales</taxon>
        <taxon>Natronincolaceae</taxon>
        <taxon>Alkaliphilus</taxon>
    </lineage>
</organism>
<dbReference type="GO" id="GO:1900376">
    <property type="term" value="P:regulation of secondary metabolite biosynthetic process"/>
    <property type="evidence" value="ECO:0007669"/>
    <property type="project" value="TreeGrafter"/>
</dbReference>
<dbReference type="eggNOG" id="COG0735">
    <property type="taxonomic scope" value="Bacteria"/>
</dbReference>
<feature type="binding site" evidence="7">
    <location>
        <position position="91"/>
    </location>
    <ligand>
        <name>Zn(2+)</name>
        <dbReference type="ChEBI" id="CHEBI:29105"/>
    </ligand>
</feature>
<comment type="similarity">
    <text evidence="1">Belongs to the Fur family.</text>
</comment>
<feature type="binding site" evidence="7">
    <location>
        <position position="134"/>
    </location>
    <ligand>
        <name>Zn(2+)</name>
        <dbReference type="ChEBI" id="CHEBI:29105"/>
    </ligand>
</feature>
<dbReference type="Gene3D" id="1.10.10.10">
    <property type="entry name" value="Winged helix-like DNA-binding domain superfamily/Winged helix DNA-binding domain"/>
    <property type="match status" value="1"/>
</dbReference>
<evidence type="ECO:0000256" key="6">
    <source>
        <dbReference type="ARBA" id="ARBA00023163"/>
    </source>
</evidence>
<evidence type="ECO:0000256" key="5">
    <source>
        <dbReference type="ARBA" id="ARBA00023125"/>
    </source>
</evidence>
<dbReference type="KEGG" id="amt:Amet_3613"/>
<accession>A6TU67</accession>
<dbReference type="EMBL" id="CP000724">
    <property type="protein sequence ID" value="ABR49735.1"/>
    <property type="molecule type" value="Genomic_DNA"/>
</dbReference>
<dbReference type="Pfam" id="PF01475">
    <property type="entry name" value="FUR"/>
    <property type="match status" value="1"/>
</dbReference>
<feature type="binding site" evidence="7">
    <location>
        <position position="131"/>
    </location>
    <ligand>
        <name>Zn(2+)</name>
        <dbReference type="ChEBI" id="CHEBI:29105"/>
    </ligand>
</feature>
<sequence>MEVLVKTLKSKGCKITPQRLAVFQALKKRKDHPNAESIYKDLEAAYPTMSLATIYKSLELFIDLGLIQVINVGENSFRYDGNNEVHSHLICSQCARVEDLDNSIFQNSIPSVQEISNYKVEKQQFCFYGHCPTCQ</sequence>
<keyword evidence="6" id="KW-0804">Transcription</keyword>
<evidence type="ECO:0000313" key="8">
    <source>
        <dbReference type="EMBL" id="ABR49735.1"/>
    </source>
</evidence>
<evidence type="ECO:0000256" key="7">
    <source>
        <dbReference type="PIRSR" id="PIRSR602481-1"/>
    </source>
</evidence>
<dbReference type="InterPro" id="IPR002481">
    <property type="entry name" value="FUR"/>
</dbReference>
<name>A6TU67_ALKMQ</name>